<name>A0A1H9BMD7_9GAMM</name>
<sequence length="94" mass="10066">MLRRLRHRPWLLALALMLGQWLVFAHGLQHPALADDPACSLCVHAQQLGSGTLSAAPQLPLLALRQEAPDVPAALPSSSAVHQVYQARGPPAHS</sequence>
<evidence type="ECO:0008006" key="3">
    <source>
        <dbReference type="Google" id="ProtNLM"/>
    </source>
</evidence>
<proteinExistence type="predicted"/>
<evidence type="ECO:0000313" key="2">
    <source>
        <dbReference type="Proteomes" id="UP000199233"/>
    </source>
</evidence>
<evidence type="ECO:0000313" key="1">
    <source>
        <dbReference type="EMBL" id="SEP90164.1"/>
    </source>
</evidence>
<dbReference type="Proteomes" id="UP000199233">
    <property type="component" value="Unassembled WGS sequence"/>
</dbReference>
<accession>A0A1H9BMD7</accession>
<dbReference type="OrthoDB" id="7069384at2"/>
<protein>
    <recommendedName>
        <fullName evidence="3">DUF2946 domain-containing protein</fullName>
    </recommendedName>
</protein>
<keyword evidence="2" id="KW-1185">Reference proteome</keyword>
<dbReference type="EMBL" id="FOFS01000002">
    <property type="protein sequence ID" value="SEP90164.1"/>
    <property type="molecule type" value="Genomic_DNA"/>
</dbReference>
<dbReference type="RefSeq" id="WP_143068823.1">
    <property type="nucleotide sequence ID" value="NZ_FOFS01000002.1"/>
</dbReference>
<organism evidence="1 2">
    <name type="scientific">Solimonas aquatica</name>
    <dbReference type="NCBI Taxonomy" id="489703"/>
    <lineage>
        <taxon>Bacteria</taxon>
        <taxon>Pseudomonadati</taxon>
        <taxon>Pseudomonadota</taxon>
        <taxon>Gammaproteobacteria</taxon>
        <taxon>Nevskiales</taxon>
        <taxon>Nevskiaceae</taxon>
        <taxon>Solimonas</taxon>
    </lineage>
</organism>
<dbReference type="AlphaFoldDB" id="A0A1H9BMD7"/>
<dbReference type="STRING" id="489703.SAMN04488038_102151"/>
<gene>
    <name evidence="1" type="ORF">SAMN04488038_102151</name>
</gene>
<reference evidence="1 2" key="1">
    <citation type="submission" date="2016-10" db="EMBL/GenBank/DDBJ databases">
        <authorList>
            <person name="de Groot N.N."/>
        </authorList>
    </citation>
    <scope>NUCLEOTIDE SEQUENCE [LARGE SCALE GENOMIC DNA]</scope>
    <source>
        <strain evidence="1 2">DSM 25927</strain>
    </source>
</reference>